<sequence length="374" mass="39639">MSDALVAALEKQEEIGGEVAVQGSLTALVQTHALSIMQQPKPDFSGIDNEEIRKYQGTVQGALNNSAENAGHYLWTVQPESIALLSRVENYFVTLGALSESLKDEQDPEALVQTLRYLREQAGEFTDQTRKVASSTDRMVSAFSGDKREFTECAAKINALVGGESGILGDLRRDLENVNSKITAATIGAGVSGAAILGGVACIVIGCCTSIFTGGTSLAVAIGGGVLLLGGIGGGIGSGIALANLYDEKKNLLVKQERLESGVKLLTACSAGLADLGTQAGGVATALQNTTNSWTFLKESLNSAADNIEKAGRTESDFLRKTFLRAIDRSLPRNLEQLRNTRKALIGMETVSQPDTHTGDLIRFQLQKPPRLAR</sequence>
<dbReference type="GO" id="GO:0016020">
    <property type="term" value="C:membrane"/>
    <property type="evidence" value="ECO:0007669"/>
    <property type="project" value="InterPro"/>
</dbReference>
<evidence type="ECO:0000256" key="1">
    <source>
        <dbReference type="SAM" id="Phobius"/>
    </source>
</evidence>
<evidence type="ECO:0000313" key="2">
    <source>
        <dbReference type="EMBL" id="XCN14945.1"/>
    </source>
</evidence>
<keyword evidence="1" id="KW-0472">Membrane</keyword>
<dbReference type="InterPro" id="IPR052785">
    <property type="entry name" value="Enterotoxin_cmpnt"/>
</dbReference>
<keyword evidence="1" id="KW-0812">Transmembrane</keyword>
<organism evidence="2">
    <name type="scientific">Streptomyces sp. JL1001</name>
    <dbReference type="NCBI Taxonomy" id="3078227"/>
    <lineage>
        <taxon>Bacteria</taxon>
        <taxon>Bacillati</taxon>
        <taxon>Actinomycetota</taxon>
        <taxon>Actinomycetes</taxon>
        <taxon>Kitasatosporales</taxon>
        <taxon>Streptomycetaceae</taxon>
        <taxon>Streptomyces</taxon>
    </lineage>
</organism>
<accession>A0AAU8KEW7</accession>
<dbReference type="Pfam" id="PF05791">
    <property type="entry name" value="Bacillus_HBL"/>
    <property type="match status" value="1"/>
</dbReference>
<dbReference type="PANTHER" id="PTHR38443:SF2">
    <property type="entry name" value="NON-HEMOLYTIC ENTEROTOXIN LYTIC COMPONENT L1"/>
    <property type="match status" value="1"/>
</dbReference>
<keyword evidence="1" id="KW-1133">Transmembrane helix</keyword>
<dbReference type="CDD" id="cd22652">
    <property type="entry name" value="ClyA_AhlB-like"/>
    <property type="match status" value="1"/>
</dbReference>
<feature type="transmembrane region" description="Helical" evidence="1">
    <location>
        <begin position="182"/>
        <end position="212"/>
    </location>
</feature>
<name>A0AAU8KEW7_9ACTN</name>
<feature type="transmembrane region" description="Helical" evidence="1">
    <location>
        <begin position="218"/>
        <end position="246"/>
    </location>
</feature>
<dbReference type="AlphaFoldDB" id="A0AAU8KEW7"/>
<dbReference type="PANTHER" id="PTHR38443">
    <property type="match status" value="1"/>
</dbReference>
<reference evidence="2" key="1">
    <citation type="submission" date="2023-10" db="EMBL/GenBank/DDBJ databases">
        <title>Complete genome sequence of Streptomyces sp. JL1001.</title>
        <authorList>
            <person name="Jiang L."/>
        </authorList>
    </citation>
    <scope>NUCLEOTIDE SEQUENCE</scope>
    <source>
        <strain evidence="2">JL1001</strain>
    </source>
</reference>
<dbReference type="SUPFAM" id="SSF58100">
    <property type="entry name" value="Bacterial hemolysins"/>
    <property type="match status" value="1"/>
</dbReference>
<gene>
    <name evidence="2" type="ORF">R1Y80_15365</name>
</gene>
<dbReference type="Gene3D" id="1.20.1170.10">
    <property type="match status" value="1"/>
</dbReference>
<protein>
    <submittedName>
        <fullName evidence="2">HBL/NHE enterotoxin family protein</fullName>
    </submittedName>
</protein>
<dbReference type="EMBL" id="CP136798">
    <property type="protein sequence ID" value="XCN14945.1"/>
    <property type="molecule type" value="Genomic_DNA"/>
</dbReference>
<proteinExistence type="predicted"/>
<dbReference type="RefSeq" id="WP_100562000.1">
    <property type="nucleotide sequence ID" value="NZ_CP136798.1"/>
</dbReference>
<dbReference type="InterPro" id="IPR008414">
    <property type="entry name" value="HBL"/>
</dbReference>